<dbReference type="GO" id="GO:0005886">
    <property type="term" value="C:plasma membrane"/>
    <property type="evidence" value="ECO:0007669"/>
    <property type="project" value="EnsemblFungi"/>
</dbReference>
<evidence type="ECO:0000313" key="9">
    <source>
        <dbReference type="Proteomes" id="UP000094112"/>
    </source>
</evidence>
<keyword evidence="6 7" id="KW-0472">Membrane</keyword>
<feature type="transmembrane region" description="Helical" evidence="7">
    <location>
        <begin position="86"/>
        <end position="109"/>
    </location>
</feature>
<keyword evidence="4" id="KW-0677">Repeat</keyword>
<feature type="transmembrane region" description="Helical" evidence="7">
    <location>
        <begin position="12"/>
        <end position="31"/>
    </location>
</feature>
<keyword evidence="3 7" id="KW-0812">Transmembrane</keyword>
<evidence type="ECO:0000313" key="8">
    <source>
        <dbReference type="EMBL" id="ODQ58580.1"/>
    </source>
</evidence>
<dbReference type="GeneID" id="30199987"/>
<dbReference type="PANTHER" id="PTHR13131:SF5">
    <property type="entry name" value="CYSTINOSIN"/>
    <property type="match status" value="1"/>
</dbReference>
<dbReference type="AlphaFoldDB" id="A0A1E3P011"/>
<feature type="transmembrane region" description="Helical" evidence="7">
    <location>
        <begin position="184"/>
        <end position="208"/>
    </location>
</feature>
<evidence type="ECO:0000256" key="4">
    <source>
        <dbReference type="ARBA" id="ARBA00022737"/>
    </source>
</evidence>
<dbReference type="Pfam" id="PF04193">
    <property type="entry name" value="PQ-loop"/>
    <property type="match status" value="2"/>
</dbReference>
<keyword evidence="5 7" id="KW-1133">Transmembrane helix</keyword>
<protein>
    <recommendedName>
        <fullName evidence="10">Cystinosin</fullName>
    </recommendedName>
</protein>
<evidence type="ECO:0008006" key="10">
    <source>
        <dbReference type="Google" id="ProtNLM"/>
    </source>
</evidence>
<dbReference type="EMBL" id="KV454211">
    <property type="protein sequence ID" value="ODQ58580.1"/>
    <property type="molecule type" value="Genomic_DNA"/>
</dbReference>
<evidence type="ECO:0000256" key="2">
    <source>
        <dbReference type="ARBA" id="ARBA00022448"/>
    </source>
</evidence>
<evidence type="ECO:0000256" key="3">
    <source>
        <dbReference type="ARBA" id="ARBA00022692"/>
    </source>
</evidence>
<feature type="transmembrane region" description="Helical" evidence="7">
    <location>
        <begin position="43"/>
        <end position="63"/>
    </location>
</feature>
<dbReference type="RefSeq" id="XP_019037787.1">
    <property type="nucleotide sequence ID" value="XM_019182741.1"/>
</dbReference>
<dbReference type="InterPro" id="IPR006603">
    <property type="entry name" value="PQ-loop_rpt"/>
</dbReference>
<dbReference type="GO" id="GO:0005774">
    <property type="term" value="C:vacuolar membrane"/>
    <property type="evidence" value="ECO:0007669"/>
    <property type="project" value="TreeGrafter"/>
</dbReference>
<dbReference type="Proteomes" id="UP000094112">
    <property type="component" value="Unassembled WGS sequence"/>
</dbReference>
<evidence type="ECO:0000256" key="5">
    <source>
        <dbReference type="ARBA" id="ARBA00022989"/>
    </source>
</evidence>
<accession>A0A1E3P011</accession>
<dbReference type="GO" id="GO:0000324">
    <property type="term" value="C:fungal-type vacuole"/>
    <property type="evidence" value="ECO:0007669"/>
    <property type="project" value="EnsemblFungi"/>
</dbReference>
<name>A0A1E3P011_WICAA</name>
<dbReference type="GO" id="GO:0005768">
    <property type="term" value="C:endosome"/>
    <property type="evidence" value="ECO:0007669"/>
    <property type="project" value="EnsemblFungi"/>
</dbReference>
<organism evidence="8 9">
    <name type="scientific">Wickerhamomyces anomalus (strain ATCC 58044 / CBS 1984 / NCYC 433 / NRRL Y-366-8)</name>
    <name type="common">Yeast</name>
    <name type="synonym">Hansenula anomala</name>
    <dbReference type="NCBI Taxonomy" id="683960"/>
    <lineage>
        <taxon>Eukaryota</taxon>
        <taxon>Fungi</taxon>
        <taxon>Dikarya</taxon>
        <taxon>Ascomycota</taxon>
        <taxon>Saccharomycotina</taxon>
        <taxon>Saccharomycetes</taxon>
        <taxon>Phaffomycetales</taxon>
        <taxon>Wickerhamomycetaceae</taxon>
        <taxon>Wickerhamomyces</taxon>
    </lineage>
</organism>
<dbReference type="SMART" id="SM00679">
    <property type="entry name" value="CTNS"/>
    <property type="match status" value="2"/>
</dbReference>
<evidence type="ECO:0000256" key="7">
    <source>
        <dbReference type="SAM" id="Phobius"/>
    </source>
</evidence>
<dbReference type="InterPro" id="IPR005282">
    <property type="entry name" value="LC_transporter"/>
</dbReference>
<dbReference type="STRING" id="683960.A0A1E3P011"/>
<gene>
    <name evidence="8" type="ORF">WICANDRAFT_54531</name>
</gene>
<keyword evidence="2" id="KW-0813">Transport</keyword>
<feature type="transmembrane region" description="Helical" evidence="7">
    <location>
        <begin position="228"/>
        <end position="249"/>
    </location>
</feature>
<evidence type="ECO:0000256" key="6">
    <source>
        <dbReference type="ARBA" id="ARBA00023136"/>
    </source>
</evidence>
<dbReference type="OrthoDB" id="75720at2759"/>
<reference evidence="8 9" key="1">
    <citation type="journal article" date="2016" name="Proc. Natl. Acad. Sci. U.S.A.">
        <title>Comparative genomics of biotechnologically important yeasts.</title>
        <authorList>
            <person name="Riley R."/>
            <person name="Haridas S."/>
            <person name="Wolfe K.H."/>
            <person name="Lopes M.R."/>
            <person name="Hittinger C.T."/>
            <person name="Goeker M."/>
            <person name="Salamov A.A."/>
            <person name="Wisecaver J.H."/>
            <person name="Long T.M."/>
            <person name="Calvey C.H."/>
            <person name="Aerts A.L."/>
            <person name="Barry K.W."/>
            <person name="Choi C."/>
            <person name="Clum A."/>
            <person name="Coughlan A.Y."/>
            <person name="Deshpande S."/>
            <person name="Douglass A.P."/>
            <person name="Hanson S.J."/>
            <person name="Klenk H.-P."/>
            <person name="LaButti K.M."/>
            <person name="Lapidus A."/>
            <person name="Lindquist E.A."/>
            <person name="Lipzen A.M."/>
            <person name="Meier-Kolthoff J.P."/>
            <person name="Ohm R.A."/>
            <person name="Otillar R.P."/>
            <person name="Pangilinan J.L."/>
            <person name="Peng Y."/>
            <person name="Rokas A."/>
            <person name="Rosa C.A."/>
            <person name="Scheuner C."/>
            <person name="Sibirny A.A."/>
            <person name="Slot J.C."/>
            <person name="Stielow J.B."/>
            <person name="Sun H."/>
            <person name="Kurtzman C.P."/>
            <person name="Blackwell M."/>
            <person name="Grigoriev I.V."/>
            <person name="Jeffries T.W."/>
        </authorList>
    </citation>
    <scope>NUCLEOTIDE SEQUENCE [LARGE SCALE GENOMIC DNA]</scope>
    <source>
        <strain evidence="9">ATCC 58044 / CBS 1984 / NCYC 433 / NRRL Y-366-8</strain>
    </source>
</reference>
<dbReference type="PANTHER" id="PTHR13131">
    <property type="entry name" value="CYSTINOSIN"/>
    <property type="match status" value="1"/>
</dbReference>
<feature type="transmembrane region" description="Helical" evidence="7">
    <location>
        <begin position="147"/>
        <end position="172"/>
    </location>
</feature>
<comment type="subcellular location">
    <subcellularLocation>
        <location evidence="1">Endomembrane system</location>
        <topology evidence="1">Multi-pass membrane protein</topology>
    </subcellularLocation>
</comment>
<sequence>MISLERLSNLLGVLYVTAWSISVYPPLILNYKLKSSDGLSVDFLYLNNIGYIALVTSMSLLLYNEQVRQLYFQYHNYYPLLTNIDLIYSSHGLLMNIVTISQLYFWGFAKRSTHIRKTTKLIITGVMITMIILSYLCVGTGVDKPYIIPFTLLDLAIILSYVKIFMSIIKYIPQLSHNYKRKSVVGFSILTIFLDLTGGILSILQLFIDSYIMTGSLKFDILINNSGKLGLSFVTLFFDGCFIYQWLIYEKNVDKSLKLPLDIYTKSEEALA</sequence>
<feature type="transmembrane region" description="Helical" evidence="7">
    <location>
        <begin position="121"/>
        <end position="141"/>
    </location>
</feature>
<dbReference type="GO" id="GO:0015184">
    <property type="term" value="F:L-cystine transmembrane transporter activity"/>
    <property type="evidence" value="ECO:0007669"/>
    <property type="project" value="EnsemblFungi"/>
</dbReference>
<dbReference type="Gene3D" id="1.20.1280.290">
    <property type="match status" value="1"/>
</dbReference>
<evidence type="ECO:0000256" key="1">
    <source>
        <dbReference type="ARBA" id="ARBA00004127"/>
    </source>
</evidence>
<proteinExistence type="predicted"/>
<keyword evidence="9" id="KW-1185">Reference proteome</keyword>